<name>A0ABY7WER4_9SPHI</name>
<feature type="transmembrane region" description="Helical" evidence="1">
    <location>
        <begin position="203"/>
        <end position="224"/>
    </location>
</feature>
<protein>
    <submittedName>
        <fullName evidence="2">Uncharacterized protein</fullName>
    </submittedName>
</protein>
<organism evidence="2 3">
    <name type="scientific">Sphingobacterium oryzagri</name>
    <dbReference type="NCBI Taxonomy" id="3025669"/>
    <lineage>
        <taxon>Bacteria</taxon>
        <taxon>Pseudomonadati</taxon>
        <taxon>Bacteroidota</taxon>
        <taxon>Sphingobacteriia</taxon>
        <taxon>Sphingobacteriales</taxon>
        <taxon>Sphingobacteriaceae</taxon>
        <taxon>Sphingobacterium</taxon>
    </lineage>
</organism>
<dbReference type="EMBL" id="CP117880">
    <property type="protein sequence ID" value="WDF67688.1"/>
    <property type="molecule type" value="Genomic_DNA"/>
</dbReference>
<evidence type="ECO:0000313" key="2">
    <source>
        <dbReference type="EMBL" id="WDF67688.1"/>
    </source>
</evidence>
<accession>A0ABY7WER4</accession>
<dbReference type="Proteomes" id="UP001221558">
    <property type="component" value="Chromosome"/>
</dbReference>
<dbReference type="RefSeq" id="WP_274266415.1">
    <property type="nucleotide sequence ID" value="NZ_CP117880.1"/>
</dbReference>
<keyword evidence="3" id="KW-1185">Reference proteome</keyword>
<keyword evidence="1" id="KW-0472">Membrane</keyword>
<reference evidence="2 3" key="1">
    <citation type="submission" date="2023-02" db="EMBL/GenBank/DDBJ databases">
        <title>Genome sequence of Sphingobacterium sp. KACC 22765.</title>
        <authorList>
            <person name="Kim S."/>
            <person name="Heo J."/>
            <person name="Kwon S.-W."/>
        </authorList>
    </citation>
    <scope>NUCLEOTIDE SEQUENCE [LARGE SCALE GENOMIC DNA]</scope>
    <source>
        <strain evidence="2 3">KACC 22765</strain>
    </source>
</reference>
<evidence type="ECO:0000256" key="1">
    <source>
        <dbReference type="SAM" id="Phobius"/>
    </source>
</evidence>
<gene>
    <name evidence="2" type="ORF">PQ465_15410</name>
</gene>
<sequence>MFNLFKEEVISYYEDRRSQGKLSVELENPSPAKLRSYILARYLRGDLQSDSDTLAEIFNPNRRHAELETAIEKFETDKLKALQYLMIGKTSEPKEIFVKLLAIAIDFQPRPFQKWREAYEAKKTLGNLQVDAHETADKRPENEPINPTAEEIEHDEIIYEQKETTTAVEKQTESPVEQENKTIKKQPIKTKIFRPFFVGKNRFIFRSVAFMLLITGTFTTIYLLTPKQCMCWIEDRYIAVDCSDKSQTTPVIALNENIENFKKIMRPDTLTEAYANRVWYSKINHEVEFFTTAGSGFHPLTKNRSLKVATSHILEKYAGSNANAIQPDDFVDN</sequence>
<evidence type="ECO:0000313" key="3">
    <source>
        <dbReference type="Proteomes" id="UP001221558"/>
    </source>
</evidence>
<keyword evidence="1" id="KW-0812">Transmembrane</keyword>
<keyword evidence="1" id="KW-1133">Transmembrane helix</keyword>
<proteinExistence type="predicted"/>